<name>A0A2X1APL2_BREDI</name>
<gene>
    <name evidence="2" type="ORF">NCTC11165_02979</name>
</gene>
<dbReference type="Proteomes" id="UP000250358">
    <property type="component" value="Unassembled WGS sequence"/>
</dbReference>
<protein>
    <submittedName>
        <fullName evidence="2">Uncharacterized protein</fullName>
    </submittedName>
</protein>
<dbReference type="AlphaFoldDB" id="A0A2X1APL2"/>
<dbReference type="EMBL" id="UAQM01000048">
    <property type="protein sequence ID" value="SPU46638.1"/>
    <property type="molecule type" value="Genomic_DNA"/>
</dbReference>
<accession>A0A2X1APL2</accession>
<sequence length="257" mass="28411">MILILQHPQARPTGLQIAGVGDHAPGQMRGRQPLHLLAGADRDQQVRALRLGGDHRRVPPDRRADRGVAGEGRSGGARLEDEKARHGMAHQHRLLEIRAQGRQLRQHLRRQPRQQGRAARLRRLALRSRREGVGGHAISHARQADARRHHRLHPRLGRAPQQSSGHLGGRIKEGLPLQQHQNRPTAGRPFALRRRHPHVHGGGAIDSGQADGVGLGRVGSRVLLGRVCRGGRGQRHTATLAYLAIDMYCDAFSEWSS</sequence>
<organism evidence="2 3">
    <name type="scientific">Brevundimonas diminuta</name>
    <name type="common">Pseudomonas diminuta</name>
    <dbReference type="NCBI Taxonomy" id="293"/>
    <lineage>
        <taxon>Bacteria</taxon>
        <taxon>Pseudomonadati</taxon>
        <taxon>Pseudomonadota</taxon>
        <taxon>Alphaproteobacteria</taxon>
        <taxon>Caulobacterales</taxon>
        <taxon>Caulobacteraceae</taxon>
        <taxon>Brevundimonas</taxon>
    </lineage>
</organism>
<feature type="region of interest" description="Disordered" evidence="1">
    <location>
        <begin position="155"/>
        <end position="184"/>
    </location>
</feature>
<feature type="region of interest" description="Disordered" evidence="1">
    <location>
        <begin position="130"/>
        <end position="149"/>
    </location>
</feature>
<reference evidence="2 3" key="1">
    <citation type="submission" date="2018-06" db="EMBL/GenBank/DDBJ databases">
        <authorList>
            <consortium name="Pathogen Informatics"/>
            <person name="Doyle S."/>
        </authorList>
    </citation>
    <scope>NUCLEOTIDE SEQUENCE [LARGE SCALE GENOMIC DNA]</scope>
    <source>
        <strain evidence="2 3">NCTC11165</strain>
    </source>
</reference>
<feature type="compositionally biased region" description="Basic and acidic residues" evidence="1">
    <location>
        <begin position="52"/>
        <end position="68"/>
    </location>
</feature>
<evidence type="ECO:0000313" key="3">
    <source>
        <dbReference type="Proteomes" id="UP000250358"/>
    </source>
</evidence>
<feature type="region of interest" description="Disordered" evidence="1">
    <location>
        <begin position="51"/>
        <end position="78"/>
    </location>
</feature>
<evidence type="ECO:0000313" key="2">
    <source>
        <dbReference type="EMBL" id="SPU46638.1"/>
    </source>
</evidence>
<proteinExistence type="predicted"/>
<evidence type="ECO:0000256" key="1">
    <source>
        <dbReference type="SAM" id="MobiDB-lite"/>
    </source>
</evidence>